<dbReference type="STRING" id="1841610.A6X21_19165"/>
<dbReference type="Pfam" id="PF20371">
    <property type="entry name" value="DUF6666"/>
    <property type="match status" value="1"/>
</dbReference>
<reference evidence="1 2" key="1">
    <citation type="submission" date="2016-05" db="EMBL/GenBank/DDBJ databases">
        <title>Genomic and physiological characterization of Planctopirus sp. isolated from fresh water lake.</title>
        <authorList>
            <person name="Subhash Y."/>
            <person name="Ramana C."/>
        </authorList>
    </citation>
    <scope>NUCLEOTIDE SEQUENCE [LARGE SCALE GENOMIC DNA]</scope>
    <source>
        <strain evidence="1 2">JC280</strain>
    </source>
</reference>
<sequence length="377" mass="41300">MGLWASVAVLAIFQVQMPVEVSASAPRPNHQVYESPFTVFGTASLAAPDTVFAPFHTDASIQQTAKSSTQDLTIDSQEEEPPAILQLSQVEFSDHEPACVPECRESFEVIGEHWLDRLQLFAGIDGAKQPQDLGVNANLGGRIHANLGIPLVEEWGLGVQMGTAFVAAGNAVAVLETVDGTEGRTQFFTTVGLFQRLPNGINWGAGHDFLYQEYYDNNFLSQWRFQAGYELNESNEIGVWSTLRGMTDDAVIGATTVQLQSINQINVYWNHVWPTAAETAVWVGVCESHGQEVLVFPQDDRTSAMPILGARVNCPLSDYWSLYGETNLMMPADSGTVDAFLGFAFYPGGNAMRQKLTRFRPLLPMGGSPTFSVDLNR</sequence>
<dbReference type="EMBL" id="LYDR01000063">
    <property type="protein sequence ID" value="ODA32497.1"/>
    <property type="molecule type" value="Genomic_DNA"/>
</dbReference>
<accession>A0A1C3EGY2</accession>
<proteinExistence type="predicted"/>
<dbReference type="InterPro" id="IPR046607">
    <property type="entry name" value="DUF6666"/>
</dbReference>
<evidence type="ECO:0000313" key="2">
    <source>
        <dbReference type="Proteomes" id="UP000094828"/>
    </source>
</evidence>
<comment type="caution">
    <text evidence="1">The sequence shown here is derived from an EMBL/GenBank/DDBJ whole genome shotgun (WGS) entry which is preliminary data.</text>
</comment>
<dbReference type="AlphaFoldDB" id="A0A1C3EGY2"/>
<organism evidence="1 2">
    <name type="scientific">Planctopirus hydrillae</name>
    <dbReference type="NCBI Taxonomy" id="1841610"/>
    <lineage>
        <taxon>Bacteria</taxon>
        <taxon>Pseudomonadati</taxon>
        <taxon>Planctomycetota</taxon>
        <taxon>Planctomycetia</taxon>
        <taxon>Planctomycetales</taxon>
        <taxon>Planctomycetaceae</taxon>
        <taxon>Planctopirus</taxon>
    </lineage>
</organism>
<evidence type="ECO:0000313" key="1">
    <source>
        <dbReference type="EMBL" id="ODA32497.1"/>
    </source>
</evidence>
<keyword evidence="2" id="KW-1185">Reference proteome</keyword>
<protein>
    <submittedName>
        <fullName evidence="1">Uncharacterized protein</fullName>
    </submittedName>
</protein>
<dbReference type="Proteomes" id="UP000094828">
    <property type="component" value="Unassembled WGS sequence"/>
</dbReference>
<gene>
    <name evidence="1" type="ORF">A6X21_19165</name>
</gene>
<name>A0A1C3EGY2_9PLAN</name>